<dbReference type="eggNOG" id="ENOG502SUNA">
    <property type="taxonomic scope" value="Eukaryota"/>
</dbReference>
<reference evidence="2" key="1">
    <citation type="journal article" date="2013" name="Genome Announc.">
        <title>Draft genome sequence of the grapevine dieback fungus Eutypa lata UCR-EL1.</title>
        <authorList>
            <person name="Blanco-Ulate B."/>
            <person name="Rolshausen P.E."/>
            <person name="Cantu D."/>
        </authorList>
    </citation>
    <scope>NUCLEOTIDE SEQUENCE [LARGE SCALE GENOMIC DNA]</scope>
    <source>
        <strain evidence="2">UCR-EL1</strain>
    </source>
</reference>
<accession>M7SIK0</accession>
<proteinExistence type="predicted"/>
<organism evidence="1 2">
    <name type="scientific">Eutypa lata (strain UCR-EL1)</name>
    <name type="common">Grapevine dieback disease fungus</name>
    <name type="synonym">Eutypa armeniacae</name>
    <dbReference type="NCBI Taxonomy" id="1287681"/>
    <lineage>
        <taxon>Eukaryota</taxon>
        <taxon>Fungi</taxon>
        <taxon>Dikarya</taxon>
        <taxon>Ascomycota</taxon>
        <taxon>Pezizomycotina</taxon>
        <taxon>Sordariomycetes</taxon>
        <taxon>Xylariomycetidae</taxon>
        <taxon>Xylariales</taxon>
        <taxon>Diatrypaceae</taxon>
        <taxon>Eutypa</taxon>
    </lineage>
</organism>
<name>M7SIK0_EUTLA</name>
<dbReference type="OrthoDB" id="4716893at2759"/>
<protein>
    <submittedName>
        <fullName evidence="1">Uncharacterized protein</fullName>
    </submittedName>
</protein>
<dbReference type="EMBL" id="KB707127">
    <property type="protein sequence ID" value="EMR64007.1"/>
    <property type="molecule type" value="Genomic_DNA"/>
</dbReference>
<dbReference type="Proteomes" id="UP000012174">
    <property type="component" value="Unassembled WGS sequence"/>
</dbReference>
<evidence type="ECO:0000313" key="2">
    <source>
        <dbReference type="Proteomes" id="UP000012174"/>
    </source>
</evidence>
<evidence type="ECO:0000313" key="1">
    <source>
        <dbReference type="EMBL" id="EMR64007.1"/>
    </source>
</evidence>
<dbReference type="AlphaFoldDB" id="M7SIK0"/>
<keyword evidence="2" id="KW-1185">Reference proteome</keyword>
<dbReference type="KEGG" id="ela:UCREL1_9030"/>
<dbReference type="HOGENOM" id="CLU_409944_0_0_1"/>
<sequence>MSALSARRDLDSHLLSIDWTQNDWRGFDWSQISAQIPTLRTATVHALAEQHRRTRADEFSPIHVEQLRRLRINGEGPPGTPGVKPLVQYFVTPTAVDMGDTFSGSYGPAPPEAMFEGKTTNAFTASVIMDVAIAAMRASGMSVDPHAADQRKLLEDPTNRHKYDVTLLDDIKAELARCINSSGLVTTIKSQAETSVGHQADIKAATIAEYGVDPEDPTGSPSRMRFPKASEDEAQRYYTDSINPGLPLSGSGFTWEYLQRRCNAVRADVTARGTFDARTTQEICDRHDGLFKLAWFKAKRDLFHIFIPGMRPRYRAWSVAQWKKEVTDATQVPWYNVGRASYTPKPIGFDGVTPFPEEFYKWFYGRIYTPVFPIDAVTTIRLRDRLDWLSNGLRRKFRIHKEMPALELGTTVNIGHTAGFNILELKKLVTMWVHLEGSFATLHRRNRFDRNNTGEHAIWTGGASILEYTRLGAACRFAEDPLRNTFYPYMNVFPTVSQKTWDHVIEGEMFYWVPASWFEALSRPVQLFVHAVWAFQSIEGLTGALEPRWPNTRTSMRLRCSGFRRTGLPEDNYPQTVEFAGMQQSIDPTHITMWTVTCAAFCHFCCQNNREDYRALLTDSDEVLRKINVPEEARTYFKQFFAKGNQYYEPLDPNVNWDDPFYKIPGPNDV</sequence>
<gene>
    <name evidence="1" type="ORF">UCREL1_9030</name>
</gene>